<dbReference type="SUPFAM" id="SSF52266">
    <property type="entry name" value="SGNH hydrolase"/>
    <property type="match status" value="1"/>
</dbReference>
<feature type="transmembrane region" description="Helical" evidence="1">
    <location>
        <begin position="55"/>
        <end position="77"/>
    </location>
</feature>
<accession>A0A2L0ELX1</accession>
<evidence type="ECO:0000313" key="2">
    <source>
        <dbReference type="EMBL" id="AUX40289.1"/>
    </source>
</evidence>
<protein>
    <submittedName>
        <fullName evidence="2">Uncharacterized protein</fullName>
    </submittedName>
</protein>
<evidence type="ECO:0000256" key="1">
    <source>
        <dbReference type="SAM" id="Phobius"/>
    </source>
</evidence>
<reference evidence="2 3" key="1">
    <citation type="submission" date="2015-09" db="EMBL/GenBank/DDBJ databases">
        <title>Sorangium comparison.</title>
        <authorList>
            <person name="Zaburannyi N."/>
            <person name="Bunk B."/>
            <person name="Overmann J."/>
            <person name="Mueller R."/>
        </authorList>
    </citation>
    <scope>NUCLEOTIDE SEQUENCE [LARGE SCALE GENOMIC DNA]</scope>
    <source>
        <strain evidence="2 3">So ce26</strain>
    </source>
</reference>
<dbReference type="InterPro" id="IPR036514">
    <property type="entry name" value="SGNH_hydro_sf"/>
</dbReference>
<gene>
    <name evidence="2" type="ORF">SOCE26_016890</name>
</gene>
<organism evidence="2 3">
    <name type="scientific">Sorangium cellulosum</name>
    <name type="common">Polyangium cellulosum</name>
    <dbReference type="NCBI Taxonomy" id="56"/>
    <lineage>
        <taxon>Bacteria</taxon>
        <taxon>Pseudomonadati</taxon>
        <taxon>Myxococcota</taxon>
        <taxon>Polyangia</taxon>
        <taxon>Polyangiales</taxon>
        <taxon>Polyangiaceae</taxon>
        <taxon>Sorangium</taxon>
    </lineage>
</organism>
<dbReference type="Proteomes" id="UP000238348">
    <property type="component" value="Chromosome"/>
</dbReference>
<dbReference type="Gene3D" id="3.40.50.1110">
    <property type="entry name" value="SGNH hydrolase"/>
    <property type="match status" value="1"/>
</dbReference>
<evidence type="ECO:0000313" key="3">
    <source>
        <dbReference type="Proteomes" id="UP000238348"/>
    </source>
</evidence>
<keyword evidence="1" id="KW-1133">Transmembrane helix</keyword>
<sequence>MSKRSALLGGLLLATCFLTWFLWWYLDRAPLVWSALLWAGVLLILFFARAGGERLSLWVNAAALLLAVAFAEGFLWIRQATNPYLIPSGVTFEGSFTTPNYFFVMPEAVLGYRPRPGVSVQSIKKYFGKLVYDVHYTVGDDGLRVSPPVKDAPVGCILFFGDSFAWGEAVQDSETTAYQLGVLSGGTHRVYNFAFTGYGAHQMLAQLQRGIVKGTVACKPDEPVYAVYQALPNNVGRVAGLGGWDKFGPRYVLLKDGRVMYKGRFDQGDAIADDRWYVKPGALRWLAKTQVYQRTLGRARSTNGFDDERFFAVVERSARTLEQQFPRAKLFVIVWEDLDERRSDPGSLAWRMWEGLKQRGLDARLVKDTLPGYEQNRHRYHVENDAHPSAEAHRLLAAYLYEQLNGNVHSRND</sequence>
<keyword evidence="1" id="KW-0812">Transmembrane</keyword>
<dbReference type="AlphaFoldDB" id="A0A2L0ELX1"/>
<feature type="transmembrane region" description="Helical" evidence="1">
    <location>
        <begin position="7"/>
        <end position="25"/>
    </location>
</feature>
<dbReference type="GO" id="GO:0016788">
    <property type="term" value="F:hydrolase activity, acting on ester bonds"/>
    <property type="evidence" value="ECO:0007669"/>
    <property type="project" value="UniProtKB-ARBA"/>
</dbReference>
<name>A0A2L0ELX1_SORCE</name>
<dbReference type="OrthoDB" id="7375247at2"/>
<dbReference type="RefSeq" id="WP_104978116.1">
    <property type="nucleotide sequence ID" value="NZ_CP012673.1"/>
</dbReference>
<keyword evidence="1" id="KW-0472">Membrane</keyword>
<proteinExistence type="predicted"/>
<feature type="transmembrane region" description="Helical" evidence="1">
    <location>
        <begin position="31"/>
        <end position="48"/>
    </location>
</feature>
<dbReference type="EMBL" id="CP012673">
    <property type="protein sequence ID" value="AUX40289.1"/>
    <property type="molecule type" value="Genomic_DNA"/>
</dbReference>